<accession>A0A1Y2EVL1</accession>
<dbReference type="STRING" id="1754190.A0A1Y2EVL1"/>
<organism evidence="2 3">
    <name type="scientific">Neocallimastix californiae</name>
    <dbReference type="NCBI Taxonomy" id="1754190"/>
    <lineage>
        <taxon>Eukaryota</taxon>
        <taxon>Fungi</taxon>
        <taxon>Fungi incertae sedis</taxon>
        <taxon>Chytridiomycota</taxon>
        <taxon>Chytridiomycota incertae sedis</taxon>
        <taxon>Neocallimastigomycetes</taxon>
        <taxon>Neocallimastigales</taxon>
        <taxon>Neocallimastigaceae</taxon>
        <taxon>Neocallimastix</taxon>
    </lineage>
</organism>
<evidence type="ECO:0000313" key="2">
    <source>
        <dbReference type="EMBL" id="ORY75608.1"/>
    </source>
</evidence>
<keyword evidence="1" id="KW-0812">Transmembrane</keyword>
<sequence length="257" mass="29440">MRSPISILLAHLYYNFNGTHEQTFEDIINECCDIIDDSFLPFCKEGSNVKFEFNECNPETEMQNIHYLNCKNYDKDTKLPILPTIKKCTYIPYSNFKGKILISTGIISSIIEVIIFIIITIYRNEKCIHIVGYHYLILLILSTVLMYISAILWIGENTKFKCIFKLWLMIIGSKNNLIISIITLFLLSLCYIISLLDIDSLKGNYITTILIIVTALLINLIFVGSKLLIIFNIGNVDSIVIVTNRNSNNLTLNPDTF</sequence>
<keyword evidence="1" id="KW-0472">Membrane</keyword>
<reference evidence="2 3" key="1">
    <citation type="submission" date="2016-08" db="EMBL/GenBank/DDBJ databases">
        <title>A Parts List for Fungal Cellulosomes Revealed by Comparative Genomics.</title>
        <authorList>
            <consortium name="DOE Joint Genome Institute"/>
            <person name="Haitjema C.H."/>
            <person name="Gilmore S.P."/>
            <person name="Henske J.K."/>
            <person name="Solomon K.V."/>
            <person name="De Groot R."/>
            <person name="Kuo A."/>
            <person name="Mondo S.J."/>
            <person name="Salamov A.A."/>
            <person name="Labutti K."/>
            <person name="Zhao Z."/>
            <person name="Chiniquy J."/>
            <person name="Barry K."/>
            <person name="Brewer H.M."/>
            <person name="Purvine S.O."/>
            <person name="Wright A.T."/>
            <person name="Boxma B."/>
            <person name="Van Alen T."/>
            <person name="Hackstein J.H."/>
            <person name="Baker S.E."/>
            <person name="Grigoriev I.V."/>
            <person name="O'Malley M.A."/>
        </authorList>
    </citation>
    <scope>NUCLEOTIDE SEQUENCE [LARGE SCALE GENOMIC DNA]</scope>
    <source>
        <strain evidence="2 3">G1</strain>
    </source>
</reference>
<feature type="transmembrane region" description="Helical" evidence="1">
    <location>
        <begin position="176"/>
        <end position="198"/>
    </location>
</feature>
<keyword evidence="3" id="KW-1185">Reference proteome</keyword>
<evidence type="ECO:0000313" key="3">
    <source>
        <dbReference type="Proteomes" id="UP000193920"/>
    </source>
</evidence>
<name>A0A1Y2EVL1_9FUNG</name>
<feature type="transmembrane region" description="Helical" evidence="1">
    <location>
        <begin position="100"/>
        <end position="121"/>
    </location>
</feature>
<dbReference type="EMBL" id="MCOG01000025">
    <property type="protein sequence ID" value="ORY75608.1"/>
    <property type="molecule type" value="Genomic_DNA"/>
</dbReference>
<protein>
    <recommendedName>
        <fullName evidence="4">G-protein coupled receptors family 3 profile domain-containing protein</fullName>
    </recommendedName>
</protein>
<comment type="caution">
    <text evidence="2">The sequence shown here is derived from an EMBL/GenBank/DDBJ whole genome shotgun (WGS) entry which is preliminary data.</text>
</comment>
<gene>
    <name evidence="2" type="ORF">LY90DRAFT_502153</name>
</gene>
<feature type="transmembrane region" description="Helical" evidence="1">
    <location>
        <begin position="204"/>
        <end position="223"/>
    </location>
</feature>
<keyword evidence="1" id="KW-1133">Transmembrane helix</keyword>
<dbReference type="Proteomes" id="UP000193920">
    <property type="component" value="Unassembled WGS sequence"/>
</dbReference>
<dbReference type="AlphaFoldDB" id="A0A1Y2EVL1"/>
<evidence type="ECO:0008006" key="4">
    <source>
        <dbReference type="Google" id="ProtNLM"/>
    </source>
</evidence>
<evidence type="ECO:0000256" key="1">
    <source>
        <dbReference type="SAM" id="Phobius"/>
    </source>
</evidence>
<feature type="transmembrane region" description="Helical" evidence="1">
    <location>
        <begin position="133"/>
        <end position="155"/>
    </location>
</feature>
<proteinExistence type="predicted"/>